<dbReference type="InterPro" id="IPR019410">
    <property type="entry name" value="Methyltransf_16"/>
</dbReference>
<gene>
    <name evidence="3" type="ORF">SCF082_LOCUS5177</name>
</gene>
<comment type="caution">
    <text evidence="3">The sequence shown here is derived from an EMBL/GenBank/DDBJ whole genome shotgun (WGS) entry which is preliminary data.</text>
</comment>
<dbReference type="Pfam" id="PF10294">
    <property type="entry name" value="Methyltransf_16"/>
    <property type="match status" value="1"/>
</dbReference>
<name>A0ABP0I433_9DINO</name>
<proteinExistence type="predicted"/>
<protein>
    <submittedName>
        <fullName evidence="3">Protein-lysine methyltransferase METTL21C (Methyltransferase-like protein 21C)</fullName>
    </submittedName>
</protein>
<organism evidence="3 4">
    <name type="scientific">Durusdinium trenchii</name>
    <dbReference type="NCBI Taxonomy" id="1381693"/>
    <lineage>
        <taxon>Eukaryota</taxon>
        <taxon>Sar</taxon>
        <taxon>Alveolata</taxon>
        <taxon>Dinophyceae</taxon>
        <taxon>Suessiales</taxon>
        <taxon>Symbiodiniaceae</taxon>
        <taxon>Durusdinium</taxon>
    </lineage>
</organism>
<dbReference type="EMBL" id="CAXAMM010002769">
    <property type="protein sequence ID" value="CAK8997350.1"/>
    <property type="molecule type" value="Genomic_DNA"/>
</dbReference>
<feature type="region of interest" description="Disordered" evidence="2">
    <location>
        <begin position="24"/>
        <end position="53"/>
    </location>
</feature>
<evidence type="ECO:0000256" key="1">
    <source>
        <dbReference type="SAM" id="Coils"/>
    </source>
</evidence>
<dbReference type="Gene3D" id="3.40.50.150">
    <property type="entry name" value="Vaccinia Virus protein VP39"/>
    <property type="match status" value="1"/>
</dbReference>
<evidence type="ECO:0000313" key="3">
    <source>
        <dbReference type="EMBL" id="CAK8997350.1"/>
    </source>
</evidence>
<dbReference type="SUPFAM" id="SSF53335">
    <property type="entry name" value="S-adenosyl-L-methionine-dependent methyltransferases"/>
    <property type="match status" value="1"/>
</dbReference>
<feature type="coiled-coil region" evidence="1">
    <location>
        <begin position="160"/>
        <end position="453"/>
    </location>
</feature>
<feature type="coiled-coil region" evidence="1">
    <location>
        <begin position="522"/>
        <end position="549"/>
    </location>
</feature>
<keyword evidence="1" id="KW-0175">Coiled coil</keyword>
<keyword evidence="4" id="KW-1185">Reference proteome</keyword>
<accession>A0ABP0I433</accession>
<dbReference type="PANTHER" id="PTHR14614">
    <property type="entry name" value="HEPATOCELLULAR CARCINOMA-ASSOCIATED ANTIGEN"/>
    <property type="match status" value="1"/>
</dbReference>
<evidence type="ECO:0000256" key="2">
    <source>
        <dbReference type="SAM" id="MobiDB-lite"/>
    </source>
</evidence>
<sequence>MAKRCRKKKTNMLNCSISQEPADHIADPWQIHGRSPLDDQGSRPSSSSRGEEALVTAARRFLAEHRASGSSALSAIAIRLDADSDDESEEKGARDVLAAAKLYAHLQHLSGSLPDAFCASLGELWTSPPQEMQPASWRPSQDSMALSETAKEDWRSISAAAELESAHEVIKDQRELLQLEQLHREELEKKILDLEDTIKSKQKQAAEEQLRGDELEEKLQDQRDFLQLEQIQRAELEKKILDLEEVIKSTQKRKEEEQLRRDDLENKLQDRIEELQKKIGDMEELIKSKQKRKEEEQLRREEADNKLQDQREELKQKIRDLEEQLRRDEKERELQEALRQEQMKCQGLEVEVESLVSQLGQCSEEMSELQRCRDELTAVLQERQALLDALAENEALLVELEDASDVSAADALRQAAAALTELRRRLASSEAQKRQLERQCEKLEAQTEEDFQSLQRHRERAWEQAELEDPIRTAWNAGKLRSGLPSDLQESINLPNEVLSAADLAAHLRGGLQTSHTQGAHCRALVERVNALQKERDAMASEVREALALCGRAARAAREARRSPRWPDSAGQCQHPGVDVMDSESLEEDPCVDADGTGLLPWPAGRAMADALGETKIQERVKGRHVLELGAGASGLVGRAACQAGATSVTLTDRREVLERFEASTPRPLELAELLWGDTLQREFDVILASDVLYNSRAGYHFLVKTIVHSLAAEGVVLLACRWRKPEAERKFFRLMQKHFEIELLELSSQCFAAHSLGWQSFGNPRCEASNQLLSESIAVAGKLLPVASISEEEQEKMSDEEHAAFERIFTQLYLFRFKASRKRAAETEAEREVERMKEQKGNEAIGPELKGLQGGFAVKFKALQNISAEEWCSDNRFPAPKKKFSATGLSQFQDVIGDAELASLRDILEKDPLWELDMTWELKAKVHSDYNQDLPFGFPGGDGGFLKFNIPPSADAETILVVDKVKAIADNVELEYRGSTPEKLTEVVEIWDICIRPRPCHDFAGCLPAYKYRTKQHGTGESMEDCCVPLLCKDELPDGCTPDTQWKPTADFDTRLGNSQALCCEAQVCTEATCSSSKYKLREGTGLLGSTEEECCDKLFCMDFKNLCNPEHDSSRLPDRLEDGSPRLGSSEVDCCNVMACKDFDCGDPDGNGLWTNKSNPEGVGHSFEHCCDKLFCKDVGCENNTKYGPEVSGQEQGSTVEICCLGRLCKDYECQTPGFGVIDPDALGTTEEECCAQRKCEDYQCSSNTKWEKKPEVDESEDDQQLPRLGFSDEECCVPKYCKNFLCAFLTRMCAGSGLRMTRPLEEALRNAAMRCFVKTTTAPQTMMAMEKALPSWDTNFFKWKGSTDEDCCMPLFCSQYETKLPTKWKRKPSALLGSTDAECYEPVWCADFDGCGGEGLIEDAKHKQGSTAPECCQAVEEKAVEKTK</sequence>
<dbReference type="Proteomes" id="UP001642464">
    <property type="component" value="Unassembled WGS sequence"/>
</dbReference>
<dbReference type="InterPro" id="IPR029063">
    <property type="entry name" value="SAM-dependent_MTases_sf"/>
</dbReference>
<evidence type="ECO:0000313" key="4">
    <source>
        <dbReference type="Proteomes" id="UP001642464"/>
    </source>
</evidence>
<reference evidence="3 4" key="1">
    <citation type="submission" date="2024-02" db="EMBL/GenBank/DDBJ databases">
        <authorList>
            <person name="Chen Y."/>
            <person name="Shah S."/>
            <person name="Dougan E. K."/>
            <person name="Thang M."/>
            <person name="Chan C."/>
        </authorList>
    </citation>
    <scope>NUCLEOTIDE SEQUENCE [LARGE SCALE GENOMIC DNA]</scope>
</reference>